<organism evidence="2">
    <name type="scientific">Oryza barthii</name>
    <dbReference type="NCBI Taxonomy" id="65489"/>
    <lineage>
        <taxon>Eukaryota</taxon>
        <taxon>Viridiplantae</taxon>
        <taxon>Streptophyta</taxon>
        <taxon>Embryophyta</taxon>
        <taxon>Tracheophyta</taxon>
        <taxon>Spermatophyta</taxon>
        <taxon>Magnoliopsida</taxon>
        <taxon>Liliopsida</taxon>
        <taxon>Poales</taxon>
        <taxon>Poaceae</taxon>
        <taxon>BOP clade</taxon>
        <taxon>Oryzoideae</taxon>
        <taxon>Oryzeae</taxon>
        <taxon>Oryzinae</taxon>
        <taxon>Oryza</taxon>
    </lineage>
</organism>
<dbReference type="Gramene" id="OBART01G42510.1">
    <property type="protein sequence ID" value="OBART01G42510.1"/>
    <property type="gene ID" value="OBART01G42510"/>
</dbReference>
<dbReference type="PROSITE" id="PS50191">
    <property type="entry name" value="CRAL_TRIO"/>
    <property type="match status" value="1"/>
</dbReference>
<keyword evidence="3" id="KW-1185">Reference proteome</keyword>
<reference evidence="2" key="1">
    <citation type="journal article" date="2009" name="Rice">
        <title>De Novo Next Generation Sequencing of Plant Genomes.</title>
        <authorList>
            <person name="Rounsley S."/>
            <person name="Marri P.R."/>
            <person name="Yu Y."/>
            <person name="He R."/>
            <person name="Sisneros N."/>
            <person name="Goicoechea J.L."/>
            <person name="Lee S.J."/>
            <person name="Angelova A."/>
            <person name="Kudrna D."/>
            <person name="Luo M."/>
            <person name="Affourtit J."/>
            <person name="Desany B."/>
            <person name="Knight J."/>
            <person name="Niazi F."/>
            <person name="Egholm M."/>
            <person name="Wing R.A."/>
        </authorList>
    </citation>
    <scope>NUCLEOTIDE SEQUENCE [LARGE SCALE GENOMIC DNA]</scope>
    <source>
        <strain evidence="2">cv. IRGC 105608</strain>
    </source>
</reference>
<reference evidence="2" key="2">
    <citation type="submission" date="2015-03" db="UniProtKB">
        <authorList>
            <consortium name="EnsemblPlants"/>
        </authorList>
    </citation>
    <scope>IDENTIFICATION</scope>
</reference>
<dbReference type="eggNOG" id="KOG1470">
    <property type="taxonomic scope" value="Eukaryota"/>
</dbReference>
<dbReference type="InterPro" id="IPR011074">
    <property type="entry name" value="CRAL/TRIO_N_dom"/>
</dbReference>
<sequence length="269" mass="30330">MAGNRGGDAGEGEWLKVAELRATVEAQDPHAKEVDNLTLRRFLRARDHNVEKASAMLLKALRWRREAVPGGSVPEEKVQSDLDDDKVYMGGADRTGRPILLAFPAKHFSAKRDMPKFKSTSPRDSYSPTIMTLPSCGGIEGYCVYLLDSICARIPRGQEKFVCIVDLKGWGYSNCDIRAYIAAIEIMQNYYPERLGKALMIHVPYMFMKAWKMIYPFIDNVTRDKFVFVDDKSLQEVLHQEIDDSQIPDTLGGKLAPVSLKNNARINLD</sequence>
<accession>A0A0D3EY43</accession>
<evidence type="ECO:0000313" key="2">
    <source>
        <dbReference type="EnsemblPlants" id="OBART01G42510.1"/>
    </source>
</evidence>
<dbReference type="AlphaFoldDB" id="A0A0D3EY43"/>
<dbReference type="PANTHER" id="PTHR46277:SF28">
    <property type="entry name" value="OS01G0926800 PROTEIN"/>
    <property type="match status" value="1"/>
</dbReference>
<dbReference type="SMART" id="SM00516">
    <property type="entry name" value="SEC14"/>
    <property type="match status" value="1"/>
</dbReference>
<dbReference type="EnsemblPlants" id="OBART01G42510.1">
    <property type="protein sequence ID" value="OBART01G42510.1"/>
    <property type="gene ID" value="OBART01G42510"/>
</dbReference>
<dbReference type="STRING" id="65489.A0A0D3EY43"/>
<dbReference type="InterPro" id="IPR036865">
    <property type="entry name" value="CRAL-TRIO_dom_sf"/>
</dbReference>
<dbReference type="PaxDb" id="65489-OBART01G42510.1"/>
<dbReference type="SMART" id="SM01100">
    <property type="entry name" value="CRAL_TRIO_N"/>
    <property type="match status" value="1"/>
</dbReference>
<feature type="domain" description="CRAL-TRIO" evidence="1">
    <location>
        <begin position="88"/>
        <end position="259"/>
    </location>
</feature>
<name>A0A0D3EY43_9ORYZ</name>
<evidence type="ECO:0000259" key="1">
    <source>
        <dbReference type="PROSITE" id="PS50191"/>
    </source>
</evidence>
<dbReference type="Gene3D" id="3.40.525.10">
    <property type="entry name" value="CRAL-TRIO lipid binding domain"/>
    <property type="match status" value="1"/>
</dbReference>
<evidence type="ECO:0000313" key="3">
    <source>
        <dbReference type="Proteomes" id="UP000026960"/>
    </source>
</evidence>
<dbReference type="Pfam" id="PF00650">
    <property type="entry name" value="CRAL_TRIO"/>
    <property type="match status" value="1"/>
</dbReference>
<dbReference type="Pfam" id="PF03765">
    <property type="entry name" value="CRAL_TRIO_N"/>
    <property type="match status" value="1"/>
</dbReference>
<dbReference type="HOGENOM" id="CLU_014001_9_1_1"/>
<dbReference type="SUPFAM" id="SSF46938">
    <property type="entry name" value="CRAL/TRIO N-terminal domain"/>
    <property type="match status" value="1"/>
</dbReference>
<dbReference type="CDD" id="cd00170">
    <property type="entry name" value="SEC14"/>
    <property type="match status" value="1"/>
</dbReference>
<protein>
    <recommendedName>
        <fullName evidence="1">CRAL-TRIO domain-containing protein</fullName>
    </recommendedName>
</protein>
<dbReference type="PANTHER" id="PTHR46277">
    <property type="entry name" value="OS03G0850700 PROTEIN"/>
    <property type="match status" value="1"/>
</dbReference>
<dbReference type="SUPFAM" id="SSF52087">
    <property type="entry name" value="CRAL/TRIO domain"/>
    <property type="match status" value="1"/>
</dbReference>
<dbReference type="InterPro" id="IPR001251">
    <property type="entry name" value="CRAL-TRIO_dom"/>
</dbReference>
<proteinExistence type="predicted"/>
<dbReference type="Proteomes" id="UP000026960">
    <property type="component" value="Chromosome 1"/>
</dbReference>
<dbReference type="InterPro" id="IPR036273">
    <property type="entry name" value="CRAL/TRIO_N_dom_sf"/>
</dbReference>